<accession>A0AAF0DTU3</accession>
<protein>
    <submittedName>
        <fullName evidence="1">Uncharacterized protein</fullName>
    </submittedName>
</protein>
<organism evidence="1 2">
    <name type="scientific">Malassezia brasiliensis</name>
    <dbReference type="NCBI Taxonomy" id="1821822"/>
    <lineage>
        <taxon>Eukaryota</taxon>
        <taxon>Fungi</taxon>
        <taxon>Dikarya</taxon>
        <taxon>Basidiomycota</taxon>
        <taxon>Ustilaginomycotina</taxon>
        <taxon>Malasseziomycetes</taxon>
        <taxon>Malasseziales</taxon>
        <taxon>Malasseziaceae</taxon>
        <taxon>Malassezia</taxon>
    </lineage>
</organism>
<name>A0AAF0DTU3_9BASI</name>
<sequence>MALRAVRRLAPLLAQSVAPVHAPESVHIGQTYAAVHTVLALVSLVQPTLPGPSTRPDTHQALASVALDAVRARDLAHAAESLGAMADLAVAETHRADDAEVRSALKRGIFALATAR</sequence>
<gene>
    <name evidence="1" type="ORF">MBRA1_002252</name>
</gene>
<reference evidence="1" key="1">
    <citation type="submission" date="2023-03" db="EMBL/GenBank/DDBJ databases">
        <title>Mating type loci evolution in Malassezia.</title>
        <authorList>
            <person name="Coelho M.A."/>
        </authorList>
    </citation>
    <scope>NUCLEOTIDE SEQUENCE</scope>
    <source>
        <strain evidence="1">CBS 14135</strain>
    </source>
</reference>
<evidence type="ECO:0000313" key="2">
    <source>
        <dbReference type="Proteomes" id="UP001216638"/>
    </source>
</evidence>
<dbReference type="Proteomes" id="UP001216638">
    <property type="component" value="Chromosome 2"/>
</dbReference>
<evidence type="ECO:0000313" key="1">
    <source>
        <dbReference type="EMBL" id="WFC95601.1"/>
    </source>
</evidence>
<dbReference type="AlphaFoldDB" id="A0AAF0DTU3"/>
<dbReference type="EMBL" id="CP119952">
    <property type="protein sequence ID" value="WFC95601.1"/>
    <property type="molecule type" value="Genomic_DNA"/>
</dbReference>
<keyword evidence="2" id="KW-1185">Reference proteome</keyword>
<proteinExistence type="predicted"/>